<dbReference type="STRING" id="1784.VC42_02820"/>
<dbReference type="Proteomes" id="UP000193040">
    <property type="component" value="Unassembled WGS sequence"/>
</dbReference>
<dbReference type="Pfam" id="PF08240">
    <property type="entry name" value="ADH_N"/>
    <property type="match status" value="1"/>
</dbReference>
<comment type="caution">
    <text evidence="2">The sequence shown here is derived from an EMBL/GenBank/DDBJ whole genome shotgun (WGS) entry which is preliminary data.</text>
</comment>
<evidence type="ECO:0000313" key="3">
    <source>
        <dbReference type="Proteomes" id="UP000193040"/>
    </source>
</evidence>
<dbReference type="AlphaFoldDB" id="A0A1X0YH62"/>
<dbReference type="EMBL" id="MZZM01000001">
    <property type="protein sequence ID" value="ORJ64760.1"/>
    <property type="molecule type" value="Genomic_DNA"/>
</dbReference>
<dbReference type="InterPro" id="IPR052711">
    <property type="entry name" value="Zinc_ADH-like"/>
</dbReference>
<organism evidence="2 3">
    <name type="scientific">Mycobacterium simiae</name>
    <name type="common">Mycobacterium habana</name>
    <dbReference type="NCBI Taxonomy" id="1784"/>
    <lineage>
        <taxon>Bacteria</taxon>
        <taxon>Bacillati</taxon>
        <taxon>Actinomycetota</taxon>
        <taxon>Actinomycetes</taxon>
        <taxon>Mycobacteriales</taxon>
        <taxon>Mycobacteriaceae</taxon>
        <taxon>Mycobacterium</taxon>
        <taxon>Mycobacterium simiae complex</taxon>
    </lineage>
</organism>
<gene>
    <name evidence="2" type="ORF">B5M45_00335</name>
</gene>
<dbReference type="InterPro" id="IPR011032">
    <property type="entry name" value="GroES-like_sf"/>
</dbReference>
<name>A0A1X0YH62_MYCSI</name>
<dbReference type="InterPro" id="IPR020843">
    <property type="entry name" value="ER"/>
</dbReference>
<evidence type="ECO:0000313" key="2">
    <source>
        <dbReference type="EMBL" id="ORJ64760.1"/>
    </source>
</evidence>
<dbReference type="InterPro" id="IPR013149">
    <property type="entry name" value="ADH-like_C"/>
</dbReference>
<dbReference type="PANTHER" id="PTHR45033:SF2">
    <property type="entry name" value="ZINC-TYPE ALCOHOL DEHYDROGENASE-LIKE PROTEIN C1773.06C"/>
    <property type="match status" value="1"/>
</dbReference>
<dbReference type="PANTHER" id="PTHR45033">
    <property type="match status" value="1"/>
</dbReference>
<proteinExistence type="predicted"/>
<dbReference type="GO" id="GO:0016491">
    <property type="term" value="F:oxidoreductase activity"/>
    <property type="evidence" value="ECO:0007669"/>
    <property type="project" value="InterPro"/>
</dbReference>
<protein>
    <recommendedName>
        <fullName evidence="1">Enoyl reductase (ER) domain-containing protein</fullName>
    </recommendedName>
</protein>
<dbReference type="SMART" id="SM00829">
    <property type="entry name" value="PKS_ER"/>
    <property type="match status" value="1"/>
</dbReference>
<dbReference type="Pfam" id="PF00107">
    <property type="entry name" value="ADH_zinc_N"/>
    <property type="match status" value="1"/>
</dbReference>
<reference evidence="2 3" key="1">
    <citation type="submission" date="2017-03" db="EMBL/GenBank/DDBJ databases">
        <title>Genomic insights into Mycobacterium simiae human colonization.</title>
        <authorList>
            <person name="Steffani J.L."/>
            <person name="Brunck M.E."/>
            <person name="Cruz E."/>
            <person name="Montiel R."/>
            <person name="Barona F."/>
        </authorList>
    </citation>
    <scope>NUCLEOTIDE SEQUENCE [LARGE SCALE GENOMIC DNA]</scope>
    <source>
        <strain evidence="2 3">MsiGto</strain>
    </source>
</reference>
<feature type="domain" description="Enoyl reductase (ER)" evidence="1">
    <location>
        <begin position="56"/>
        <end position="378"/>
    </location>
</feature>
<dbReference type="InterPro" id="IPR013154">
    <property type="entry name" value="ADH-like_N"/>
</dbReference>
<keyword evidence="3" id="KW-1185">Reference proteome</keyword>
<dbReference type="SUPFAM" id="SSF51735">
    <property type="entry name" value="NAD(P)-binding Rossmann-fold domains"/>
    <property type="match status" value="1"/>
</dbReference>
<accession>A0A1X0YH62</accession>
<dbReference type="Gene3D" id="3.90.180.10">
    <property type="entry name" value="Medium-chain alcohol dehydrogenases, catalytic domain"/>
    <property type="match status" value="1"/>
</dbReference>
<sequence>MVRSATARDFETEPKLAEKLSWMRDFIDSEVIPGATSGGRHRMSIPDRQRAVVMPGPGEAVQVVERPVDTPGPGQVLVKVNASSLNFHDNVNLMGMLPGPWPRVPMTDGAGEVVALGPEVDELRVGDRVMGAFHPGWRDGPPTPAAKRELPGDTCDGWLQQYRVADVTGLIRSPVHLSDVEAATIPCAGVTAWSALAEADIGEGDVVVTQGTGGVSLFAVQLARARGAAVILTSSSDDKLRVGSALGATHLVNYRTTPDWATEVKRLTGGRGAKLVVDLGGPATLPHSLHAAAMGGTIAVIGVLSGFDMAPIAVAELMLNNLRVIGITVGSVRAHRELCEEITRVGITPHISHVFDWEQLDEALRVMRAGAHVGKIALTIR</sequence>
<dbReference type="CDD" id="cd08276">
    <property type="entry name" value="MDR7"/>
    <property type="match status" value="1"/>
</dbReference>
<evidence type="ECO:0000259" key="1">
    <source>
        <dbReference type="SMART" id="SM00829"/>
    </source>
</evidence>
<dbReference type="Gene3D" id="3.40.50.720">
    <property type="entry name" value="NAD(P)-binding Rossmann-like Domain"/>
    <property type="match status" value="1"/>
</dbReference>
<dbReference type="InterPro" id="IPR036291">
    <property type="entry name" value="NAD(P)-bd_dom_sf"/>
</dbReference>
<dbReference type="SUPFAM" id="SSF50129">
    <property type="entry name" value="GroES-like"/>
    <property type="match status" value="1"/>
</dbReference>